<protein>
    <submittedName>
        <fullName evidence="1">Uncharacterized protein</fullName>
    </submittedName>
</protein>
<comment type="caution">
    <text evidence="1">The sequence shown here is derived from an EMBL/GenBank/DDBJ whole genome shotgun (WGS) entry which is preliminary data.</text>
</comment>
<name>A0A0F9X5X2_9ZZZZ</name>
<organism evidence="1">
    <name type="scientific">marine sediment metagenome</name>
    <dbReference type="NCBI Taxonomy" id="412755"/>
    <lineage>
        <taxon>unclassified sequences</taxon>
        <taxon>metagenomes</taxon>
        <taxon>ecological metagenomes</taxon>
    </lineage>
</organism>
<gene>
    <name evidence="1" type="ORF">LCGC14_0262470</name>
</gene>
<accession>A0A0F9X5X2</accession>
<dbReference type="EMBL" id="LAZR01000142">
    <property type="protein sequence ID" value="KKN86978.1"/>
    <property type="molecule type" value="Genomic_DNA"/>
</dbReference>
<evidence type="ECO:0000313" key="1">
    <source>
        <dbReference type="EMBL" id="KKN86978.1"/>
    </source>
</evidence>
<sequence length="61" mass="7050">MAGKVRYRVYGIVDEEAEDVGSLLEEMRQYGSAYLVETEVVENASKLPDAEDDFQERYEKK</sequence>
<dbReference type="AlphaFoldDB" id="A0A0F9X5X2"/>
<proteinExistence type="predicted"/>
<reference evidence="1" key="1">
    <citation type="journal article" date="2015" name="Nature">
        <title>Complex archaea that bridge the gap between prokaryotes and eukaryotes.</title>
        <authorList>
            <person name="Spang A."/>
            <person name="Saw J.H."/>
            <person name="Jorgensen S.L."/>
            <person name="Zaremba-Niedzwiedzka K."/>
            <person name="Martijn J."/>
            <person name="Lind A.E."/>
            <person name="van Eijk R."/>
            <person name="Schleper C."/>
            <person name="Guy L."/>
            <person name="Ettema T.J."/>
        </authorList>
    </citation>
    <scope>NUCLEOTIDE SEQUENCE</scope>
</reference>